<evidence type="ECO:0000313" key="1">
    <source>
        <dbReference type="EMBL" id="SRX94067.1"/>
    </source>
</evidence>
<name>A0A375YYZ9_MYCSH</name>
<reference evidence="1 2" key="1">
    <citation type="submission" date="2018-05" db="EMBL/GenBank/DDBJ databases">
        <authorList>
            <consortium name="IHU Genomes"/>
        </authorList>
    </citation>
    <scope>NUCLEOTIDE SEQUENCE [LARGE SCALE GENOMIC DNA]</scope>
    <source>
        <strain evidence="1 2">P7336</strain>
    </source>
</reference>
<protein>
    <submittedName>
        <fullName evidence="1">Uncharacterized protein</fullName>
    </submittedName>
</protein>
<accession>A0A375YYZ9</accession>
<sequence length="297" mass="29840">MAAHTGTWPLPLGADMQLAARHSLAATVALTAVGVIAVTPGVTPVLTPRLTPPRLEVRSPAVQATGDSSIFLPLPVGDPGFDKEYFDGLLTVDRDTIGALGDLAGPTIDGLNGANAIVHETDFIENPLTSLFNANGIVVDPADASAIAPALNLETPGINGAVNGSSLGATDGAGSQAAALAGAQGPFLTADLANAMSAFAVDLANLEASLTTLGNDLASAGEDFSSNFVVQSEALGEALQDLNTTAFVAALQNLINTAAFEAVLAQDLPAVFQDVIAFGNVVELGQIIGMGALLGAF</sequence>
<dbReference type="EMBL" id="UEGW01000001">
    <property type="protein sequence ID" value="SRX94067.1"/>
    <property type="molecule type" value="Genomic_DNA"/>
</dbReference>
<gene>
    <name evidence="1" type="ORF">MSP7336_02314</name>
</gene>
<dbReference type="Proteomes" id="UP000252015">
    <property type="component" value="Unassembled WGS sequence"/>
</dbReference>
<proteinExistence type="predicted"/>
<evidence type="ECO:0000313" key="2">
    <source>
        <dbReference type="Proteomes" id="UP000252015"/>
    </source>
</evidence>
<dbReference type="RefSeq" id="WP_139819672.1">
    <property type="nucleotide sequence ID" value="NZ_JACKUN010000027.1"/>
</dbReference>
<keyword evidence="2" id="KW-1185">Reference proteome</keyword>
<dbReference type="AlphaFoldDB" id="A0A375YYZ9"/>
<organism evidence="1 2">
    <name type="scientific">Mycobacterium shimoidei</name>
    <dbReference type="NCBI Taxonomy" id="29313"/>
    <lineage>
        <taxon>Bacteria</taxon>
        <taxon>Bacillati</taxon>
        <taxon>Actinomycetota</taxon>
        <taxon>Actinomycetes</taxon>
        <taxon>Mycobacteriales</taxon>
        <taxon>Mycobacteriaceae</taxon>
        <taxon>Mycobacterium</taxon>
    </lineage>
</organism>